<evidence type="ECO:0000259" key="5">
    <source>
        <dbReference type="Pfam" id="PF05470"/>
    </source>
</evidence>
<feature type="domain" description="Eukaryotic translation initiation factor 3 subunit C N-terminal" evidence="5">
    <location>
        <begin position="40"/>
        <end position="203"/>
    </location>
</feature>
<gene>
    <name evidence="6" type="ORF">V5N11_028177</name>
</gene>
<comment type="caution">
    <text evidence="6">The sequence shown here is derived from an EMBL/GenBank/DDBJ whole genome shotgun (WGS) entry which is preliminary data.</text>
</comment>
<evidence type="ECO:0000256" key="3">
    <source>
        <dbReference type="ARBA" id="ARBA00022917"/>
    </source>
</evidence>
<dbReference type="PANTHER" id="PTHR13937:SF0">
    <property type="entry name" value="EUKARYOTIC TRANSLATION INITIATION FACTOR 3 SUBUNIT C-RELATED"/>
    <property type="match status" value="1"/>
</dbReference>
<dbReference type="Proteomes" id="UP001558713">
    <property type="component" value="Unassembled WGS sequence"/>
</dbReference>
<accession>A0ABD1C8K6</accession>
<proteinExistence type="predicted"/>
<evidence type="ECO:0000256" key="2">
    <source>
        <dbReference type="ARBA" id="ARBA00022540"/>
    </source>
</evidence>
<keyword evidence="1" id="KW-0963">Cytoplasm</keyword>
<evidence type="ECO:0000313" key="7">
    <source>
        <dbReference type="Proteomes" id="UP001558713"/>
    </source>
</evidence>
<dbReference type="GO" id="GO:0003743">
    <property type="term" value="F:translation initiation factor activity"/>
    <property type="evidence" value="ECO:0007669"/>
    <property type="project" value="UniProtKB-KW"/>
</dbReference>
<keyword evidence="3" id="KW-0648">Protein biosynthesis</keyword>
<reference evidence="6 7" key="1">
    <citation type="submission" date="2024-04" db="EMBL/GenBank/DDBJ databases">
        <title>Genome assembly C_amara_ONT_v2.</title>
        <authorList>
            <person name="Yant L."/>
            <person name="Moore C."/>
            <person name="Slenker M."/>
        </authorList>
    </citation>
    <scope>NUCLEOTIDE SEQUENCE [LARGE SCALE GENOMIC DNA]</scope>
    <source>
        <tissue evidence="6">Leaf</tissue>
    </source>
</reference>
<evidence type="ECO:0000313" key="6">
    <source>
        <dbReference type="EMBL" id="KAL1225775.1"/>
    </source>
</evidence>
<evidence type="ECO:0000256" key="1">
    <source>
        <dbReference type="ARBA" id="ARBA00022490"/>
    </source>
</evidence>
<keyword evidence="2" id="KW-0396">Initiation factor</keyword>
<sequence>MSGFFAQAGSCSEDESYIEEELGEVHENRYLGGDLRYLSDASDCGNCDDLYKRVVQSTKDKRIEEMVNTAESMKNAMKVNDWVSLLEKFDKINKQLDKVMRITMAVKAPVLYIETLVMLEDSLNQTLANKEVKKKMSPSNSKALNSMRQRLKKNNKLYEEDINKYRESKEVARQQLVLHTSREDDGGRGLEETSVKWRNYVASILGTSENVVQEIEPVKETMNVNGFEVFSSQVESVSHIFKRHPDIAIGFRPKNQQIRRAYMDALLSLIEMMCQSPEKLTENDLTNADETLVDLTDAGFKLDWLKTKLNEISEKKKMEHVSGPRLQTMEEQLQKLKQMFLDLESELQKEKEEVLAAIAPLSFNDVVC</sequence>
<dbReference type="PANTHER" id="PTHR13937">
    <property type="entry name" value="EUKARYOTIC TRANSLATION INITATION FACTOR 3, SUBUNIT 8 EIF3S8 -RELATED"/>
    <property type="match status" value="1"/>
</dbReference>
<protein>
    <submittedName>
        <fullName evidence="6">MATH domain and coiled-coil domain-containing protein</fullName>
    </submittedName>
</protein>
<dbReference type="InterPro" id="IPR008905">
    <property type="entry name" value="EIF3C_N_dom"/>
</dbReference>
<name>A0ABD1C8K6_CARAN</name>
<dbReference type="Pfam" id="PF05470">
    <property type="entry name" value="eIF-3c_N"/>
    <property type="match status" value="1"/>
</dbReference>
<organism evidence="6 7">
    <name type="scientific">Cardamine amara subsp. amara</name>
    <dbReference type="NCBI Taxonomy" id="228776"/>
    <lineage>
        <taxon>Eukaryota</taxon>
        <taxon>Viridiplantae</taxon>
        <taxon>Streptophyta</taxon>
        <taxon>Embryophyta</taxon>
        <taxon>Tracheophyta</taxon>
        <taxon>Spermatophyta</taxon>
        <taxon>Magnoliopsida</taxon>
        <taxon>eudicotyledons</taxon>
        <taxon>Gunneridae</taxon>
        <taxon>Pentapetalae</taxon>
        <taxon>rosids</taxon>
        <taxon>malvids</taxon>
        <taxon>Brassicales</taxon>
        <taxon>Brassicaceae</taxon>
        <taxon>Cardamineae</taxon>
        <taxon>Cardamine</taxon>
    </lineage>
</organism>
<dbReference type="EMBL" id="JBANAX010000018">
    <property type="protein sequence ID" value="KAL1225775.1"/>
    <property type="molecule type" value="Genomic_DNA"/>
</dbReference>
<keyword evidence="7" id="KW-1185">Reference proteome</keyword>
<feature type="coiled-coil region" evidence="4">
    <location>
        <begin position="141"/>
        <end position="175"/>
    </location>
</feature>
<dbReference type="InterPro" id="IPR027516">
    <property type="entry name" value="EIF3C"/>
</dbReference>
<keyword evidence="4" id="KW-0175">Coiled coil</keyword>
<dbReference type="AlphaFoldDB" id="A0ABD1C8K6"/>
<evidence type="ECO:0000256" key="4">
    <source>
        <dbReference type="SAM" id="Coils"/>
    </source>
</evidence>
<feature type="coiled-coil region" evidence="4">
    <location>
        <begin position="326"/>
        <end position="353"/>
    </location>
</feature>